<dbReference type="Pfam" id="PF04241">
    <property type="entry name" value="DUF423"/>
    <property type="match status" value="1"/>
</dbReference>
<name>A0A6A7Y8N8_9HYPH</name>
<dbReference type="EMBL" id="VWNA01000001">
    <property type="protein sequence ID" value="MQT13849.1"/>
    <property type="molecule type" value="Genomic_DNA"/>
</dbReference>
<comment type="caution">
    <text evidence="3">The sequence shown here is derived from an EMBL/GenBank/DDBJ whole genome shotgun (WGS) entry which is preliminary data.</text>
</comment>
<accession>A0A6A7Y8N8</accession>
<feature type="transmembrane region" description="Helical" evidence="1">
    <location>
        <begin position="36"/>
        <end position="54"/>
    </location>
</feature>
<feature type="signal peptide" evidence="2">
    <location>
        <begin position="1"/>
        <end position="23"/>
    </location>
</feature>
<dbReference type="Proteomes" id="UP000332515">
    <property type="component" value="Unassembled WGS sequence"/>
</dbReference>
<evidence type="ECO:0000313" key="3">
    <source>
        <dbReference type="EMBL" id="MQT13849.1"/>
    </source>
</evidence>
<evidence type="ECO:0000256" key="1">
    <source>
        <dbReference type="SAM" id="Phobius"/>
    </source>
</evidence>
<keyword evidence="1" id="KW-0472">Membrane</keyword>
<dbReference type="InterPro" id="IPR006696">
    <property type="entry name" value="DUF423"/>
</dbReference>
<keyword evidence="4" id="KW-1185">Reference proteome</keyword>
<sequence length="120" mass="11905">MMMMRKGLLALAGLMGAAGVAAAAAGAHLGYANFPVAAQFLMLHAVAVAAIVAIRPFGGRLLDVAAAILVLGTLSFSGGLMSTDAFGAPPFPHAAPFGGTALILGWLVVAAGAFTLRRSA</sequence>
<feature type="transmembrane region" description="Helical" evidence="1">
    <location>
        <begin position="94"/>
        <end position="116"/>
    </location>
</feature>
<protein>
    <submittedName>
        <fullName evidence="3">DUF423 domain-containing protein</fullName>
    </submittedName>
</protein>
<keyword evidence="1" id="KW-1133">Transmembrane helix</keyword>
<evidence type="ECO:0000256" key="2">
    <source>
        <dbReference type="SAM" id="SignalP"/>
    </source>
</evidence>
<proteinExistence type="predicted"/>
<organism evidence="3 4">
    <name type="scientific">Segnochrobactrum spirostomi</name>
    <dbReference type="NCBI Taxonomy" id="2608987"/>
    <lineage>
        <taxon>Bacteria</taxon>
        <taxon>Pseudomonadati</taxon>
        <taxon>Pseudomonadota</taxon>
        <taxon>Alphaproteobacteria</taxon>
        <taxon>Hyphomicrobiales</taxon>
        <taxon>Segnochrobactraceae</taxon>
        <taxon>Segnochrobactrum</taxon>
    </lineage>
</organism>
<reference evidence="3 4" key="1">
    <citation type="submission" date="2019-09" db="EMBL/GenBank/DDBJ databases">
        <title>Segnochrobactrum spirostomi gen. nov., sp. nov., isolated from the ciliate Spirostomum cf. yagiui and description of a novel family, Segnochrobactraceae fam. nov. within the order Rhizobiales of the class Alphaproteobacteria.</title>
        <authorList>
            <person name="Akter S."/>
            <person name="Shazib S.U.A."/>
            <person name="Shin M.K."/>
        </authorList>
    </citation>
    <scope>NUCLEOTIDE SEQUENCE [LARGE SCALE GENOMIC DNA]</scope>
    <source>
        <strain evidence="3 4">Sp-1</strain>
    </source>
</reference>
<feature type="transmembrane region" description="Helical" evidence="1">
    <location>
        <begin position="61"/>
        <end position="82"/>
    </location>
</feature>
<dbReference type="AlphaFoldDB" id="A0A6A7Y8N8"/>
<gene>
    <name evidence="3" type="ORF">F0357_14610</name>
</gene>
<feature type="chain" id="PRO_5025640343" evidence="2">
    <location>
        <begin position="24"/>
        <end position="120"/>
    </location>
</feature>
<keyword evidence="2" id="KW-0732">Signal</keyword>
<keyword evidence="1" id="KW-0812">Transmembrane</keyword>
<evidence type="ECO:0000313" key="4">
    <source>
        <dbReference type="Proteomes" id="UP000332515"/>
    </source>
</evidence>